<name>A0A6L9SV70_9BIFI</name>
<dbReference type="AlphaFoldDB" id="A0A6L9SV70"/>
<dbReference type="Proteomes" id="UP000483293">
    <property type="component" value="Unassembled WGS sequence"/>
</dbReference>
<feature type="region of interest" description="Disordered" evidence="2">
    <location>
        <begin position="29"/>
        <end position="120"/>
    </location>
</feature>
<accession>A0A6L9SV70</accession>
<evidence type="ECO:0000256" key="4">
    <source>
        <dbReference type="SAM" id="SignalP"/>
    </source>
</evidence>
<dbReference type="EMBL" id="WHZV01000003">
    <property type="protein sequence ID" value="NEG55051.1"/>
    <property type="molecule type" value="Genomic_DNA"/>
</dbReference>
<protein>
    <recommendedName>
        <fullName evidence="7">LPXTG cell wall anchor domain-containing protein</fullName>
    </recommendedName>
</protein>
<dbReference type="GO" id="GO:0030313">
    <property type="term" value="C:cell envelope"/>
    <property type="evidence" value="ECO:0007669"/>
    <property type="project" value="UniProtKB-SubCell"/>
</dbReference>
<comment type="caution">
    <text evidence="5">The sequence shown here is derived from an EMBL/GenBank/DDBJ whole genome shotgun (WGS) entry which is preliminary data.</text>
</comment>
<feature type="compositionally biased region" description="Low complexity" evidence="2">
    <location>
        <begin position="76"/>
        <end position="103"/>
    </location>
</feature>
<feature type="chain" id="PRO_5026700228" description="LPXTG cell wall anchor domain-containing protein" evidence="4">
    <location>
        <begin position="28"/>
        <end position="482"/>
    </location>
</feature>
<dbReference type="Gene3D" id="2.60.40.4270">
    <property type="entry name" value="Listeria-Bacteroides repeat domain"/>
    <property type="match status" value="1"/>
</dbReference>
<organism evidence="5 6">
    <name type="scientific">Bifidobacterium platyrrhinorum</name>
    <dbReference type="NCBI Taxonomy" id="2661628"/>
    <lineage>
        <taxon>Bacteria</taxon>
        <taxon>Bacillati</taxon>
        <taxon>Actinomycetota</taxon>
        <taxon>Actinomycetes</taxon>
        <taxon>Bifidobacteriales</taxon>
        <taxon>Bifidobacteriaceae</taxon>
        <taxon>Bifidobacterium</taxon>
    </lineage>
</organism>
<feature type="signal peptide" evidence="4">
    <location>
        <begin position="1"/>
        <end position="27"/>
    </location>
</feature>
<evidence type="ECO:0000313" key="5">
    <source>
        <dbReference type="EMBL" id="NEG55051.1"/>
    </source>
</evidence>
<keyword evidence="3" id="KW-1133">Transmembrane helix</keyword>
<evidence type="ECO:0000256" key="1">
    <source>
        <dbReference type="ARBA" id="ARBA00004196"/>
    </source>
</evidence>
<feature type="compositionally biased region" description="Polar residues" evidence="2">
    <location>
        <begin position="54"/>
        <end position="75"/>
    </location>
</feature>
<reference evidence="5 6" key="1">
    <citation type="submission" date="2019-10" db="EMBL/GenBank/DDBJ databases">
        <title>Bifidobacterium from non-human primates.</title>
        <authorList>
            <person name="Modesto M."/>
        </authorList>
    </citation>
    <scope>NUCLEOTIDE SEQUENCE [LARGE SCALE GENOMIC DNA]</scope>
    <source>
        <strain evidence="5 6">SMA15</strain>
    </source>
</reference>
<sequence>MKKMNKAAIVAAVALLTAGLSAPVAFAEPAAAEGRSDTTITTEGDGATGDQPAAGQQSESAGQDGSATGQQGGSTAEQQPAQGDGDAQQNAQTPQQTPQDNTPSATPDEGTAECPLPVTNTFHRDNMTFTVTTNCPQYEGRQVPAILFSNVITQGNDSYTYAFQKGESSTSWLYRNNNGDYKKLSTNTGAVRYQVIDNAGRKDVQVVNHLTGEGDVKVKTVELFQVTDAGQLRHTITYTNEGSAPLTGTLLQTLDTDLNGDDRTTLYADGQGGAYITSDNFTLTSQKLDGTANLYAGSWTNVEDKQNVSGLGNGTVVRQNLDTAIYYESAPLNVAPNGTYTMAFQESVYKAGEYVPGVVSKKLTFDTQGGSSVPDQYVPTDGVTFKPADPTRNGYTFAGWTVDKEGTTAFEFGKKLTADQTIYAQWKKAPAQPAPATPAKKPAKKAVKKLSNTGSSVAVIAGVAVAGAIAGGLALAVKRRRA</sequence>
<keyword evidence="6" id="KW-1185">Reference proteome</keyword>
<dbReference type="InterPro" id="IPR013378">
    <property type="entry name" value="InlB-like_B-rpt"/>
</dbReference>
<evidence type="ECO:0000313" key="6">
    <source>
        <dbReference type="Proteomes" id="UP000483293"/>
    </source>
</evidence>
<evidence type="ECO:0000256" key="2">
    <source>
        <dbReference type="SAM" id="MobiDB-lite"/>
    </source>
</evidence>
<keyword evidence="3" id="KW-0812">Transmembrane</keyword>
<proteinExistence type="predicted"/>
<dbReference type="InterPro" id="IPR042229">
    <property type="entry name" value="Listeria/Bacterioides_rpt_sf"/>
</dbReference>
<dbReference type="Pfam" id="PF09479">
    <property type="entry name" value="Flg_new"/>
    <property type="match status" value="1"/>
</dbReference>
<gene>
    <name evidence="5" type="ORF">GFD21_04550</name>
</gene>
<evidence type="ECO:0000256" key="3">
    <source>
        <dbReference type="SAM" id="Phobius"/>
    </source>
</evidence>
<dbReference type="NCBIfam" id="TIGR02543">
    <property type="entry name" value="List_Bact_rpt"/>
    <property type="match status" value="1"/>
</dbReference>
<keyword evidence="4" id="KW-0732">Signal</keyword>
<feature type="transmembrane region" description="Helical" evidence="3">
    <location>
        <begin position="457"/>
        <end position="477"/>
    </location>
</feature>
<keyword evidence="3" id="KW-0472">Membrane</keyword>
<dbReference type="RefSeq" id="WP_163196769.1">
    <property type="nucleotide sequence ID" value="NZ_WHZV01000003.1"/>
</dbReference>
<evidence type="ECO:0008006" key="7">
    <source>
        <dbReference type="Google" id="ProtNLM"/>
    </source>
</evidence>
<comment type="subcellular location">
    <subcellularLocation>
        <location evidence="1">Cell envelope</location>
    </subcellularLocation>
</comment>